<evidence type="ECO:0000259" key="4">
    <source>
        <dbReference type="PROSITE" id="PS00624"/>
    </source>
</evidence>
<dbReference type="PIRSF" id="PIRSF000137">
    <property type="entry name" value="Alcohol_oxidase"/>
    <property type="match status" value="1"/>
</dbReference>
<reference evidence="5 6" key="1">
    <citation type="submission" date="2014-06" db="EMBL/GenBank/DDBJ databases">
        <title>The Genome of the Aflatoxigenic Filamentous Fungus Aspergillus nomius.</title>
        <authorList>
            <person name="Moore M.G."/>
            <person name="Shannon B.M."/>
            <person name="Brian M.M."/>
        </authorList>
    </citation>
    <scope>NUCLEOTIDE SEQUENCE [LARGE SCALE GENOMIC DNA]</scope>
    <source>
        <strain evidence="5 6">NRRL 13137</strain>
    </source>
</reference>
<dbReference type="InterPro" id="IPR036188">
    <property type="entry name" value="FAD/NAD-bd_sf"/>
</dbReference>
<accession>A0A0L1J6R7</accession>
<dbReference type="PROSITE" id="PS00624">
    <property type="entry name" value="GMC_OXRED_2"/>
    <property type="match status" value="1"/>
</dbReference>
<keyword evidence="2" id="KW-0274">FAD</keyword>
<feature type="chain" id="PRO_5005553477" evidence="3">
    <location>
        <begin position="19"/>
        <end position="540"/>
    </location>
</feature>
<evidence type="ECO:0000256" key="2">
    <source>
        <dbReference type="PIRSR" id="PIRSR000137-2"/>
    </source>
</evidence>
<dbReference type="InterPro" id="IPR000172">
    <property type="entry name" value="GMC_OxRdtase_N"/>
</dbReference>
<name>A0A0L1J6R7_ASPN3</name>
<comment type="similarity">
    <text evidence="1">Belongs to the GMC oxidoreductase family.</text>
</comment>
<keyword evidence="2" id="KW-0285">Flavoprotein</keyword>
<feature type="signal peptide" evidence="3">
    <location>
        <begin position="1"/>
        <end position="18"/>
    </location>
</feature>
<keyword evidence="6" id="KW-1185">Reference proteome</keyword>
<dbReference type="SUPFAM" id="SSF54373">
    <property type="entry name" value="FAD-linked reductases, C-terminal domain"/>
    <property type="match status" value="1"/>
</dbReference>
<dbReference type="PANTHER" id="PTHR47190">
    <property type="entry name" value="DEHYDROGENASE, PUTATIVE-RELATED"/>
    <property type="match status" value="1"/>
</dbReference>
<evidence type="ECO:0000256" key="3">
    <source>
        <dbReference type="SAM" id="SignalP"/>
    </source>
</evidence>
<dbReference type="InterPro" id="IPR007867">
    <property type="entry name" value="GMC_OxRtase_C"/>
</dbReference>
<evidence type="ECO:0000313" key="5">
    <source>
        <dbReference type="EMBL" id="KNG87385.1"/>
    </source>
</evidence>
<comment type="caution">
    <text evidence="5">The sequence shown here is derived from an EMBL/GenBank/DDBJ whole genome shotgun (WGS) entry which is preliminary data.</text>
</comment>
<sequence length="540" mass="58396">MRFLRTGALAASLSAVSALKNNTYDYIVFGGGPSGIITAERFAEAGKNVLLLERGVGPTVSTGNNETLSWNRTLTPVDLPGLSADIGNLDVWNQYICTDTDGQAACVLGGGVTLNYMVFVHPPERDFDDKWPQGWKWEDVQAASERLYQRNPGTIQPSADGKRYDQGLYKVLSGFFNNLGWKSVDMIAAPNEKHQIYSYPAWNIVDQKRAGPVRTYLPLAKDLDNFTLRLHSKVNRLVRSGSEVTGVEVLNSVTGQTEVVTLAPHGRVVLAAGALSTPRLLFNSGIGPKKQIETAKKSGVTVPPQEEWIELPVGVGLKDHPIFSINVDTGADFGLLDYDSIVNGSDTADISLYRQNSGVLTQGKHRMIFFTSNQVNGHTRYYQGSCAPADEGILAITAYMTHGLTSSGVLGLDDKGNTVFEKSPYMQTADDWTAAKLFVDQLLYDITDASTSFKLQGNTNTSAILASPSMGVHYVGTAKMGTDDGRKNGTSVVDTNTKVYGMDNLYVVDGSMHPDLPTGNIQATIMVAAEQAAAKILAQH</sequence>
<dbReference type="PANTHER" id="PTHR47190:SF4">
    <property type="entry name" value="DEHYDROGENASE, PUTATIVE-RELATED"/>
    <property type="match status" value="1"/>
</dbReference>
<dbReference type="SUPFAM" id="SSF51905">
    <property type="entry name" value="FAD/NAD(P)-binding domain"/>
    <property type="match status" value="1"/>
</dbReference>
<feature type="binding site" evidence="2">
    <location>
        <begin position="115"/>
        <end position="118"/>
    </location>
    <ligand>
        <name>FAD</name>
        <dbReference type="ChEBI" id="CHEBI:57692"/>
    </ligand>
</feature>
<proteinExistence type="inferred from homology"/>
<gene>
    <name evidence="5" type="ORF">ANOM_005908</name>
</gene>
<feature type="binding site" evidence="2">
    <location>
        <position position="107"/>
    </location>
    <ligand>
        <name>FAD</name>
        <dbReference type="ChEBI" id="CHEBI:57692"/>
    </ligand>
</feature>
<dbReference type="InterPro" id="IPR012132">
    <property type="entry name" value="GMC_OxRdtase"/>
</dbReference>
<feature type="domain" description="Glucose-methanol-choline oxidoreductase N-terminal" evidence="4">
    <location>
        <begin position="273"/>
        <end position="287"/>
    </location>
</feature>
<keyword evidence="3" id="KW-0732">Signal</keyword>
<protein>
    <submittedName>
        <fullName evidence="5">Putative cellobiose dehydrogenase</fullName>
    </submittedName>
</protein>
<dbReference type="Proteomes" id="UP000037505">
    <property type="component" value="Unassembled WGS sequence"/>
</dbReference>
<comment type="cofactor">
    <cofactor evidence="2">
        <name>FAD</name>
        <dbReference type="ChEBI" id="CHEBI:57692"/>
    </cofactor>
</comment>
<dbReference type="STRING" id="1509407.A0A0L1J6R7"/>
<dbReference type="Pfam" id="PF00732">
    <property type="entry name" value="GMC_oxred_N"/>
    <property type="match status" value="1"/>
</dbReference>
<dbReference type="InterPro" id="IPR053208">
    <property type="entry name" value="GMC_Oxidoreductase_CD"/>
</dbReference>
<dbReference type="GeneID" id="26807712"/>
<feature type="binding site" evidence="2">
    <location>
        <position position="510"/>
    </location>
    <ligand>
        <name>FAD</name>
        <dbReference type="ChEBI" id="CHEBI:57692"/>
    </ligand>
</feature>
<feature type="binding site" evidence="2">
    <location>
        <position position="234"/>
    </location>
    <ligand>
        <name>FAD</name>
        <dbReference type="ChEBI" id="CHEBI:57692"/>
    </ligand>
</feature>
<dbReference type="GO" id="GO:0016614">
    <property type="term" value="F:oxidoreductase activity, acting on CH-OH group of donors"/>
    <property type="evidence" value="ECO:0007669"/>
    <property type="project" value="InterPro"/>
</dbReference>
<dbReference type="GO" id="GO:0050660">
    <property type="term" value="F:flavin adenine dinucleotide binding"/>
    <property type="evidence" value="ECO:0007669"/>
    <property type="project" value="InterPro"/>
</dbReference>
<evidence type="ECO:0000256" key="1">
    <source>
        <dbReference type="ARBA" id="ARBA00010790"/>
    </source>
</evidence>
<organism evidence="5 6">
    <name type="scientific">Aspergillus nomiae NRRL (strain ATCC 15546 / NRRL 13137 / CBS 260.88 / M93)</name>
    <dbReference type="NCBI Taxonomy" id="1509407"/>
    <lineage>
        <taxon>Eukaryota</taxon>
        <taxon>Fungi</taxon>
        <taxon>Dikarya</taxon>
        <taxon>Ascomycota</taxon>
        <taxon>Pezizomycotina</taxon>
        <taxon>Eurotiomycetes</taxon>
        <taxon>Eurotiomycetidae</taxon>
        <taxon>Eurotiales</taxon>
        <taxon>Aspergillaceae</taxon>
        <taxon>Aspergillus</taxon>
        <taxon>Aspergillus subgen. Circumdati</taxon>
    </lineage>
</organism>
<dbReference type="Gene3D" id="3.30.410.10">
    <property type="entry name" value="Cholesterol Oxidase, domain 2"/>
    <property type="match status" value="1"/>
</dbReference>
<dbReference type="Pfam" id="PF05199">
    <property type="entry name" value="GMC_oxred_C"/>
    <property type="match status" value="1"/>
</dbReference>
<dbReference type="OrthoDB" id="413885at2759"/>
<dbReference type="Gene3D" id="3.50.50.60">
    <property type="entry name" value="FAD/NAD(P)-binding domain"/>
    <property type="match status" value="1"/>
</dbReference>
<evidence type="ECO:0000313" key="6">
    <source>
        <dbReference type="Proteomes" id="UP000037505"/>
    </source>
</evidence>
<dbReference type="AlphaFoldDB" id="A0A0L1J6R7"/>
<dbReference type="RefSeq" id="XP_015408308.1">
    <property type="nucleotide sequence ID" value="XM_015551165.1"/>
</dbReference>
<dbReference type="EMBL" id="JNOM01000083">
    <property type="protein sequence ID" value="KNG87385.1"/>
    <property type="molecule type" value="Genomic_DNA"/>
</dbReference>